<gene>
    <name evidence="2" type="primary">P0042D01.19</name>
</gene>
<accession>Q6K6P2</accession>
<reference evidence="3" key="2">
    <citation type="journal article" date="2008" name="Nucleic Acids Res.">
        <title>The rice annotation project database (RAP-DB): 2008 update.</title>
        <authorList>
            <consortium name="The rice annotation project (RAP)"/>
        </authorList>
    </citation>
    <scope>GENOME REANNOTATION</scope>
    <source>
        <strain evidence="3">cv. Nipponbare</strain>
    </source>
</reference>
<organism evidence="2 3">
    <name type="scientific">Oryza sativa subsp. japonica</name>
    <name type="common">Rice</name>
    <dbReference type="NCBI Taxonomy" id="39947"/>
    <lineage>
        <taxon>Eukaryota</taxon>
        <taxon>Viridiplantae</taxon>
        <taxon>Streptophyta</taxon>
        <taxon>Embryophyta</taxon>
        <taxon>Tracheophyta</taxon>
        <taxon>Spermatophyta</taxon>
        <taxon>Magnoliopsida</taxon>
        <taxon>Liliopsida</taxon>
        <taxon>Poales</taxon>
        <taxon>Poaceae</taxon>
        <taxon>BOP clade</taxon>
        <taxon>Oryzoideae</taxon>
        <taxon>Oryzeae</taxon>
        <taxon>Oryzinae</taxon>
        <taxon>Oryza</taxon>
        <taxon>Oryza sativa</taxon>
    </lineage>
</organism>
<proteinExistence type="predicted"/>
<evidence type="ECO:0000313" key="3">
    <source>
        <dbReference type="Proteomes" id="UP000000763"/>
    </source>
</evidence>
<evidence type="ECO:0000313" key="2">
    <source>
        <dbReference type="EMBL" id="BAD23160.1"/>
    </source>
</evidence>
<sequence length="161" mass="17066">MGVRWGIAPAKKGGVEREREKGEAAMVALRGASRGLEEGGDARNRLVPRRRLRATAHDGDETGGTVRGMREDWRPEEKVWELGEELTSGLEPTSAAMPGGEKDGKLAGKAAGFQASTPGTEMEACEDGTTRWRRGVLGRSCDAKRRLASEAATLSSGGGMA</sequence>
<dbReference type="AlphaFoldDB" id="Q6K6P2"/>
<feature type="compositionally biased region" description="Basic and acidic residues" evidence="1">
    <location>
        <begin position="13"/>
        <end position="22"/>
    </location>
</feature>
<dbReference type="EMBL" id="AP005000">
    <property type="protein sequence ID" value="BAD23160.1"/>
    <property type="molecule type" value="Genomic_DNA"/>
</dbReference>
<reference evidence="3" key="1">
    <citation type="journal article" date="2005" name="Nature">
        <title>The map-based sequence of the rice genome.</title>
        <authorList>
            <consortium name="International rice genome sequencing project (IRGSP)"/>
            <person name="Matsumoto T."/>
            <person name="Wu J."/>
            <person name="Kanamori H."/>
            <person name="Katayose Y."/>
            <person name="Fujisawa M."/>
            <person name="Namiki N."/>
            <person name="Mizuno H."/>
            <person name="Yamamoto K."/>
            <person name="Antonio B.A."/>
            <person name="Baba T."/>
            <person name="Sakata K."/>
            <person name="Nagamura Y."/>
            <person name="Aoki H."/>
            <person name="Arikawa K."/>
            <person name="Arita K."/>
            <person name="Bito T."/>
            <person name="Chiden Y."/>
            <person name="Fujitsuka N."/>
            <person name="Fukunaka R."/>
            <person name="Hamada M."/>
            <person name="Harada C."/>
            <person name="Hayashi A."/>
            <person name="Hijishita S."/>
            <person name="Honda M."/>
            <person name="Hosokawa S."/>
            <person name="Ichikawa Y."/>
            <person name="Idonuma A."/>
            <person name="Iijima M."/>
            <person name="Ikeda M."/>
            <person name="Ikeno M."/>
            <person name="Ito K."/>
            <person name="Ito S."/>
            <person name="Ito T."/>
            <person name="Ito Y."/>
            <person name="Ito Y."/>
            <person name="Iwabuchi A."/>
            <person name="Kamiya K."/>
            <person name="Karasawa W."/>
            <person name="Kurita K."/>
            <person name="Katagiri S."/>
            <person name="Kikuta A."/>
            <person name="Kobayashi H."/>
            <person name="Kobayashi N."/>
            <person name="Machita K."/>
            <person name="Maehara T."/>
            <person name="Masukawa M."/>
            <person name="Mizubayashi T."/>
            <person name="Mukai Y."/>
            <person name="Nagasaki H."/>
            <person name="Nagata Y."/>
            <person name="Naito S."/>
            <person name="Nakashima M."/>
            <person name="Nakama Y."/>
            <person name="Nakamichi Y."/>
            <person name="Nakamura M."/>
            <person name="Meguro A."/>
            <person name="Negishi M."/>
            <person name="Ohta I."/>
            <person name="Ohta T."/>
            <person name="Okamoto M."/>
            <person name="Ono N."/>
            <person name="Saji S."/>
            <person name="Sakaguchi M."/>
            <person name="Sakai K."/>
            <person name="Shibata M."/>
            <person name="Shimokawa T."/>
            <person name="Song J."/>
            <person name="Takazaki Y."/>
            <person name="Terasawa K."/>
            <person name="Tsugane M."/>
            <person name="Tsuji K."/>
            <person name="Ueda S."/>
            <person name="Waki K."/>
            <person name="Yamagata H."/>
            <person name="Yamamoto M."/>
            <person name="Yamamoto S."/>
            <person name="Yamane H."/>
            <person name="Yoshiki S."/>
            <person name="Yoshihara R."/>
            <person name="Yukawa K."/>
            <person name="Zhong H."/>
            <person name="Yano M."/>
            <person name="Yuan Q."/>
            <person name="Ouyang S."/>
            <person name="Liu J."/>
            <person name="Jones K.M."/>
            <person name="Gansberger K."/>
            <person name="Moffat K."/>
            <person name="Hill J."/>
            <person name="Bera J."/>
            <person name="Fadrosh D."/>
            <person name="Jin S."/>
            <person name="Johri S."/>
            <person name="Kim M."/>
            <person name="Overton L."/>
            <person name="Reardon M."/>
            <person name="Tsitrin T."/>
            <person name="Vuong H."/>
            <person name="Weaver B."/>
            <person name="Ciecko A."/>
            <person name="Tallon L."/>
            <person name="Jackson J."/>
            <person name="Pai G."/>
            <person name="Aken S.V."/>
            <person name="Utterback T."/>
            <person name="Reidmuller S."/>
            <person name="Feldblyum T."/>
            <person name="Hsiao J."/>
            <person name="Zismann V."/>
            <person name="Iobst S."/>
            <person name="de Vazeille A.R."/>
            <person name="Buell C.R."/>
            <person name="Ying K."/>
            <person name="Li Y."/>
            <person name="Lu T."/>
            <person name="Huang Y."/>
            <person name="Zhao Q."/>
            <person name="Feng Q."/>
            <person name="Zhang L."/>
            <person name="Zhu J."/>
            <person name="Weng Q."/>
            <person name="Mu J."/>
            <person name="Lu Y."/>
            <person name="Fan D."/>
            <person name="Liu Y."/>
            <person name="Guan J."/>
            <person name="Zhang Y."/>
            <person name="Yu S."/>
            <person name="Liu X."/>
            <person name="Zhang Y."/>
            <person name="Hong G."/>
            <person name="Han B."/>
            <person name="Choisne N."/>
            <person name="Demange N."/>
            <person name="Orjeda G."/>
            <person name="Samain S."/>
            <person name="Cattolico L."/>
            <person name="Pelletier E."/>
            <person name="Couloux A."/>
            <person name="Segurens B."/>
            <person name="Wincker P."/>
            <person name="D'Hont A."/>
            <person name="Scarpelli C."/>
            <person name="Weissenbach J."/>
            <person name="Salanoubat M."/>
            <person name="Quetier F."/>
            <person name="Yu Y."/>
            <person name="Kim H.R."/>
            <person name="Rambo T."/>
            <person name="Currie J."/>
            <person name="Collura K."/>
            <person name="Luo M."/>
            <person name="Yang T."/>
            <person name="Ammiraju J.S.S."/>
            <person name="Engler F."/>
            <person name="Soderlund C."/>
            <person name="Wing R.A."/>
            <person name="Palmer L.E."/>
            <person name="de la Bastide M."/>
            <person name="Spiegel L."/>
            <person name="Nascimento L."/>
            <person name="Zutavern T."/>
            <person name="O'Shaughnessy A."/>
            <person name="Dike S."/>
            <person name="Dedhia N."/>
            <person name="Preston R."/>
            <person name="Balija V."/>
            <person name="McCombie W.R."/>
            <person name="Chow T."/>
            <person name="Chen H."/>
            <person name="Chung M."/>
            <person name="Chen C."/>
            <person name="Shaw J."/>
            <person name="Wu H."/>
            <person name="Hsiao K."/>
            <person name="Chao Y."/>
            <person name="Chu M."/>
            <person name="Cheng C."/>
            <person name="Hour A."/>
            <person name="Lee P."/>
            <person name="Lin S."/>
            <person name="Lin Y."/>
            <person name="Liou J."/>
            <person name="Liu S."/>
            <person name="Hsing Y."/>
            <person name="Raghuvanshi S."/>
            <person name="Mohanty A."/>
            <person name="Bharti A.K."/>
            <person name="Gaur A."/>
            <person name="Gupta V."/>
            <person name="Kumar D."/>
            <person name="Ravi V."/>
            <person name="Vij S."/>
            <person name="Kapur A."/>
            <person name="Khurana P."/>
            <person name="Khurana P."/>
            <person name="Khurana J.P."/>
            <person name="Tyagi A.K."/>
            <person name="Gaikwad K."/>
            <person name="Singh A."/>
            <person name="Dalal V."/>
            <person name="Srivastava S."/>
            <person name="Dixit A."/>
            <person name="Pal A.K."/>
            <person name="Ghazi I.A."/>
            <person name="Yadav M."/>
            <person name="Pandit A."/>
            <person name="Bhargava A."/>
            <person name="Sureshbabu K."/>
            <person name="Batra K."/>
            <person name="Sharma T.R."/>
            <person name="Mohapatra T."/>
            <person name="Singh N.K."/>
            <person name="Messing J."/>
            <person name="Nelson A.B."/>
            <person name="Fuks G."/>
            <person name="Kavchok S."/>
            <person name="Keizer G."/>
            <person name="Linton E."/>
            <person name="Llaca V."/>
            <person name="Song R."/>
            <person name="Tanyolac B."/>
            <person name="Young S."/>
            <person name="Ho-Il K."/>
            <person name="Hahn J.H."/>
            <person name="Sangsakoo G."/>
            <person name="Vanavichit A."/>
            <person name="de Mattos Luiz.A.T."/>
            <person name="Zimmer P.D."/>
            <person name="Malone G."/>
            <person name="Dellagostin O."/>
            <person name="de Oliveira A.C."/>
            <person name="Bevan M."/>
            <person name="Bancroft I."/>
            <person name="Minx P."/>
            <person name="Cordum H."/>
            <person name="Wilson R."/>
            <person name="Cheng Z."/>
            <person name="Jin W."/>
            <person name="Jiang J."/>
            <person name="Leong S.A."/>
            <person name="Iwama H."/>
            <person name="Gojobori T."/>
            <person name="Itoh T."/>
            <person name="Niimura Y."/>
            <person name="Fujii Y."/>
            <person name="Habara T."/>
            <person name="Sakai H."/>
            <person name="Sato Y."/>
            <person name="Wilson G."/>
            <person name="Kumar K."/>
            <person name="McCouch S."/>
            <person name="Juretic N."/>
            <person name="Hoen D."/>
            <person name="Wright S."/>
            <person name="Bruskiewich R."/>
            <person name="Bureau T."/>
            <person name="Miyao A."/>
            <person name="Hirochika H."/>
            <person name="Nishikawa T."/>
            <person name="Kadowaki K."/>
            <person name="Sugiura M."/>
            <person name="Burr B."/>
            <person name="Sasaki T."/>
        </authorList>
    </citation>
    <scope>NUCLEOTIDE SEQUENCE [LARGE SCALE GENOMIC DNA]</scope>
    <source>
        <strain evidence="3">cv. Nipponbare</strain>
    </source>
</reference>
<feature type="region of interest" description="Disordered" evidence="1">
    <location>
        <begin position="54"/>
        <end position="74"/>
    </location>
</feature>
<dbReference type="Proteomes" id="UP000000763">
    <property type="component" value="Chromosome 2"/>
</dbReference>
<evidence type="ECO:0000256" key="1">
    <source>
        <dbReference type="SAM" id="MobiDB-lite"/>
    </source>
</evidence>
<feature type="region of interest" description="Disordered" evidence="1">
    <location>
        <begin position="1"/>
        <end position="22"/>
    </location>
</feature>
<name>Q6K6P2_ORYSJ</name>
<protein>
    <submittedName>
        <fullName evidence="2">Uncharacterized protein</fullName>
    </submittedName>
</protein>